<organism evidence="2 3">
    <name type="scientific">Lactuca sativa</name>
    <name type="common">Garden lettuce</name>
    <dbReference type="NCBI Taxonomy" id="4236"/>
    <lineage>
        <taxon>Eukaryota</taxon>
        <taxon>Viridiplantae</taxon>
        <taxon>Streptophyta</taxon>
        <taxon>Embryophyta</taxon>
        <taxon>Tracheophyta</taxon>
        <taxon>Spermatophyta</taxon>
        <taxon>Magnoliopsida</taxon>
        <taxon>eudicotyledons</taxon>
        <taxon>Gunneridae</taxon>
        <taxon>Pentapetalae</taxon>
        <taxon>asterids</taxon>
        <taxon>campanulids</taxon>
        <taxon>Asterales</taxon>
        <taxon>Asteraceae</taxon>
        <taxon>Cichorioideae</taxon>
        <taxon>Cichorieae</taxon>
        <taxon>Lactucinae</taxon>
        <taxon>Lactuca</taxon>
    </lineage>
</organism>
<keyword evidence="1" id="KW-0472">Membrane</keyword>
<keyword evidence="1" id="KW-0812">Transmembrane</keyword>
<reference evidence="2 3" key="1">
    <citation type="journal article" date="2017" name="Nat. Commun.">
        <title>Genome assembly with in vitro proximity ligation data and whole-genome triplication in lettuce.</title>
        <authorList>
            <person name="Reyes-Chin-Wo S."/>
            <person name="Wang Z."/>
            <person name="Yang X."/>
            <person name="Kozik A."/>
            <person name="Arikit S."/>
            <person name="Song C."/>
            <person name="Xia L."/>
            <person name="Froenicke L."/>
            <person name="Lavelle D.O."/>
            <person name="Truco M.J."/>
            <person name="Xia R."/>
            <person name="Zhu S."/>
            <person name="Xu C."/>
            <person name="Xu H."/>
            <person name="Xu X."/>
            <person name="Cox K."/>
            <person name="Korf I."/>
            <person name="Meyers B.C."/>
            <person name="Michelmore R.W."/>
        </authorList>
    </citation>
    <scope>NUCLEOTIDE SEQUENCE [LARGE SCALE GENOMIC DNA]</scope>
    <source>
        <strain evidence="3">cv. Salinas</strain>
        <tissue evidence="2">Seedlings</tissue>
    </source>
</reference>
<dbReference type="Proteomes" id="UP000235145">
    <property type="component" value="Unassembled WGS sequence"/>
</dbReference>
<dbReference type="PANTHER" id="PTHR31033:SF29">
    <property type="match status" value="1"/>
</dbReference>
<feature type="transmembrane region" description="Helical" evidence="1">
    <location>
        <begin position="279"/>
        <end position="296"/>
    </location>
</feature>
<evidence type="ECO:0000313" key="3">
    <source>
        <dbReference type="Proteomes" id="UP000235145"/>
    </source>
</evidence>
<feature type="transmembrane region" description="Helical" evidence="1">
    <location>
        <begin position="303"/>
        <end position="325"/>
    </location>
</feature>
<gene>
    <name evidence="2" type="ORF">LSAT_V11C900482790</name>
</gene>
<dbReference type="AlphaFoldDB" id="A0A9R1UFX0"/>
<evidence type="ECO:0000313" key="2">
    <source>
        <dbReference type="EMBL" id="KAJ0186547.1"/>
    </source>
</evidence>
<keyword evidence="1" id="KW-1133">Transmembrane helix</keyword>
<evidence type="ECO:0000256" key="1">
    <source>
        <dbReference type="SAM" id="Phobius"/>
    </source>
</evidence>
<dbReference type="PANTHER" id="PTHR31033">
    <property type="entry name" value="PROTEIN, PUTATIVE-RELATED"/>
    <property type="match status" value="1"/>
</dbReference>
<keyword evidence="3" id="KW-1185">Reference proteome</keyword>
<proteinExistence type="predicted"/>
<protein>
    <submittedName>
        <fullName evidence="2">Uncharacterized protein</fullName>
    </submittedName>
</protein>
<accession>A0A9R1UFX0</accession>
<name>A0A9R1UFX0_LACSA</name>
<comment type="caution">
    <text evidence="2">The sequence shown here is derived from an EMBL/GenBank/DDBJ whole genome shotgun (WGS) entry which is preliminary data.</text>
</comment>
<sequence>MGTKGYMFRDVKIEMDFRDGGWLQNPKKVKEESALHDTLRSISTKALAPVTIGVLNFDALNGTFEKIHKDFSQEWGNVCSIYGENSFKMGLSNLDARYMRPLQLFQKLKVEQGSFDFDAFYERLAPIFPKKPQQSSNKVYSQAWDTKDFYYPLAAKAATISVLNFGASNFGFDAFYKKLHKQDSYQSGDYRIKHGNCRMTRSYRNVQPIVAKASNREYNCMPKVMTTIATTAIAASLKNQPMLREILTRVAMSMASECMSAVMRVIAQDLISQTKLQKLLMMGAITMVINFPLGMCREHSNRVPSWLTPVLVAIPYISITVNAILMPKATAPYTLSATVLGLYLGCMAEEQRLKSIAAMYPAEPQYRYYKY</sequence>
<dbReference type="EMBL" id="NBSK02000009">
    <property type="protein sequence ID" value="KAJ0186547.1"/>
    <property type="molecule type" value="Genomic_DNA"/>
</dbReference>
<dbReference type="GO" id="GO:0009507">
    <property type="term" value="C:chloroplast"/>
    <property type="evidence" value="ECO:0000318"/>
    <property type="project" value="GO_Central"/>
</dbReference>
<feature type="transmembrane region" description="Helical" evidence="1">
    <location>
        <begin position="331"/>
        <end position="348"/>
    </location>
</feature>
<dbReference type="Gramene" id="rna-gnl|WGS:NBSK|LSAT_9X63901_mrna">
    <property type="protein sequence ID" value="cds-PLY85402.1"/>
    <property type="gene ID" value="gene-LSAT_9X63901"/>
</dbReference>